<accession>A0AAN7ZYA0</accession>
<feature type="transmembrane region" description="Helical" evidence="9">
    <location>
        <begin position="372"/>
        <end position="391"/>
    </location>
</feature>
<evidence type="ECO:0000313" key="11">
    <source>
        <dbReference type="EMBL" id="KAK5780751.1"/>
    </source>
</evidence>
<feature type="region of interest" description="Disordered" evidence="8">
    <location>
        <begin position="710"/>
        <end position="729"/>
    </location>
</feature>
<evidence type="ECO:0000256" key="1">
    <source>
        <dbReference type="ARBA" id="ARBA00004141"/>
    </source>
</evidence>
<evidence type="ECO:0000256" key="4">
    <source>
        <dbReference type="ARBA" id="ARBA00022989"/>
    </source>
</evidence>
<evidence type="ECO:0000259" key="10">
    <source>
        <dbReference type="Pfam" id="PF07885"/>
    </source>
</evidence>
<keyword evidence="5" id="KW-0406">Ion transport</keyword>
<evidence type="ECO:0000256" key="5">
    <source>
        <dbReference type="ARBA" id="ARBA00023065"/>
    </source>
</evidence>
<keyword evidence="6 9" id="KW-0472">Membrane</keyword>
<feature type="transmembrane region" description="Helical" evidence="9">
    <location>
        <begin position="403"/>
        <end position="428"/>
    </location>
</feature>
<evidence type="ECO:0000256" key="7">
    <source>
        <dbReference type="ARBA" id="ARBA00023303"/>
    </source>
</evidence>
<dbReference type="PANTHER" id="PTHR11003:SF342">
    <property type="entry name" value="OUTWARD-RECTIFIER POTASSIUM CHANNEL TOK1"/>
    <property type="match status" value="1"/>
</dbReference>
<dbReference type="Gene3D" id="1.10.287.70">
    <property type="match status" value="2"/>
</dbReference>
<dbReference type="InterPro" id="IPR013099">
    <property type="entry name" value="K_chnl_dom"/>
</dbReference>
<feature type="transmembrane region" description="Helical" evidence="9">
    <location>
        <begin position="172"/>
        <end position="193"/>
    </location>
</feature>
<evidence type="ECO:0000256" key="3">
    <source>
        <dbReference type="ARBA" id="ARBA00022692"/>
    </source>
</evidence>
<keyword evidence="4 9" id="KW-1133">Transmembrane helix</keyword>
<feature type="transmembrane region" description="Helical" evidence="9">
    <location>
        <begin position="244"/>
        <end position="262"/>
    </location>
</feature>
<feature type="transmembrane region" description="Helical" evidence="9">
    <location>
        <begin position="345"/>
        <end position="366"/>
    </location>
</feature>
<reference evidence="12" key="1">
    <citation type="submission" date="2023-07" db="EMBL/GenBank/DDBJ databases">
        <title>A draft genome of Kazachstania heterogenica Y-27499.</title>
        <authorList>
            <person name="Donic C."/>
            <person name="Kralova J.S."/>
            <person name="Fidel L."/>
            <person name="Ben-Dor S."/>
            <person name="Jung S."/>
        </authorList>
    </citation>
    <scope>NUCLEOTIDE SEQUENCE [LARGE SCALE GENOMIC DNA]</scope>
    <source>
        <strain evidence="12">Y27499</strain>
    </source>
</reference>
<keyword evidence="3 9" id="KW-0812">Transmembrane</keyword>
<keyword evidence="7" id="KW-0407">Ion channel</keyword>
<feature type="region of interest" description="Disordered" evidence="8">
    <location>
        <begin position="483"/>
        <end position="521"/>
    </location>
</feature>
<dbReference type="EMBL" id="JAWIZZ010000040">
    <property type="protein sequence ID" value="KAK5780751.1"/>
    <property type="molecule type" value="Genomic_DNA"/>
</dbReference>
<dbReference type="GO" id="GO:0030322">
    <property type="term" value="P:stabilization of membrane potential"/>
    <property type="evidence" value="ECO:0007669"/>
    <property type="project" value="TreeGrafter"/>
</dbReference>
<feature type="domain" description="Potassium channel" evidence="10">
    <location>
        <begin position="220"/>
        <end position="292"/>
    </location>
</feature>
<dbReference type="SUPFAM" id="SSF81324">
    <property type="entry name" value="Voltage-gated potassium channels"/>
    <property type="match status" value="2"/>
</dbReference>
<dbReference type="Pfam" id="PF07885">
    <property type="entry name" value="Ion_trans_2"/>
    <property type="match status" value="2"/>
</dbReference>
<dbReference type="GO" id="GO:0015271">
    <property type="term" value="F:outward rectifier potassium channel activity"/>
    <property type="evidence" value="ECO:0007669"/>
    <property type="project" value="TreeGrafter"/>
</dbReference>
<name>A0AAN7ZYA0_9SACH</name>
<dbReference type="AlphaFoldDB" id="A0AAN7ZYA0"/>
<dbReference type="InterPro" id="IPR003280">
    <property type="entry name" value="2pore_dom_K_chnl"/>
</dbReference>
<evidence type="ECO:0000256" key="8">
    <source>
        <dbReference type="SAM" id="MobiDB-lite"/>
    </source>
</evidence>
<gene>
    <name evidence="11" type="ORF">RI543_001873</name>
</gene>
<evidence type="ECO:0000256" key="6">
    <source>
        <dbReference type="ARBA" id="ARBA00023136"/>
    </source>
</evidence>
<dbReference type="GO" id="GO:0005886">
    <property type="term" value="C:plasma membrane"/>
    <property type="evidence" value="ECO:0007669"/>
    <property type="project" value="TreeGrafter"/>
</dbReference>
<proteinExistence type="predicted"/>
<feature type="transmembrane region" description="Helical" evidence="9">
    <location>
        <begin position="141"/>
        <end position="160"/>
    </location>
</feature>
<comment type="caution">
    <text evidence="11">The sequence shown here is derived from an EMBL/GenBank/DDBJ whole genome shotgun (WGS) entry which is preliminary data.</text>
</comment>
<evidence type="ECO:0000256" key="9">
    <source>
        <dbReference type="SAM" id="Phobius"/>
    </source>
</evidence>
<feature type="domain" description="Potassium channel" evidence="10">
    <location>
        <begin position="355"/>
        <end position="427"/>
    </location>
</feature>
<organism evidence="11 12">
    <name type="scientific">Arxiozyma heterogenica</name>
    <dbReference type="NCBI Taxonomy" id="278026"/>
    <lineage>
        <taxon>Eukaryota</taxon>
        <taxon>Fungi</taxon>
        <taxon>Dikarya</taxon>
        <taxon>Ascomycota</taxon>
        <taxon>Saccharomycotina</taxon>
        <taxon>Saccharomycetes</taxon>
        <taxon>Saccharomycetales</taxon>
        <taxon>Saccharomycetaceae</taxon>
        <taxon>Arxiozyma</taxon>
    </lineage>
</organism>
<evidence type="ECO:0000256" key="2">
    <source>
        <dbReference type="ARBA" id="ARBA00022448"/>
    </source>
</evidence>
<keyword evidence="2" id="KW-0813">Transport</keyword>
<evidence type="ECO:0000313" key="12">
    <source>
        <dbReference type="Proteomes" id="UP001306508"/>
    </source>
</evidence>
<dbReference type="GO" id="GO:0022841">
    <property type="term" value="F:potassium ion leak channel activity"/>
    <property type="evidence" value="ECO:0007669"/>
    <property type="project" value="TreeGrafter"/>
</dbReference>
<protein>
    <recommendedName>
        <fullName evidence="10">Potassium channel domain-containing protein</fullName>
    </recommendedName>
</protein>
<sequence>MSDVESQQRMRHKHEIHALNFAVRDSLKFKNNRISIINDDPTKKSFVFWFFVSCYFPVITACLGPIANTISIACVVEKWRQTRTAKSGVHDDNTESNQLLDPKGIFAINVISLVLGFSSNVVLLCHFSRRLSYLTSQFINIVGWTAAGLLLMIDVIICSSEIQEGQARTLGFWYASFTSGLYIACTFTLTIHFIGYKLKKYPATFNLLPNERIIMVFTVFLSLWLIWGAGLFSGLMGISFGNSLYFCVVSLLTVGFGDIFPINVASKIMILLFSLSGIFILGLIVYMTRSIIQRSSGPVWYFHRLESSRTKLWEKVLNGELTIDNKEGFQIMERIAKGAYNRGKIYSILTTMTIFIGFWLLGALVFHFAEDWSFFNSMYFCFLCLLTIGYGSDFTPSTGAGRAFFVIWGIGAIPLMSALISTAGDLLFTLSNKLDIQLSKRFHIGFDTIKISKSLYPVSFKIPNGEIIEELVKSKHNMIKEAKKNNGHKNKINQNDGDNYNDNDHNYSNFEQSSSCKNRNHDSRSICTLDDILNKSWDVKQNNIFTDLDSISDSDDTDFDIVPSLDDEDSESVESLTKTVSNRPKLEFKKLQRLKHLFKSLRILHRISLENNSYKLSFQQWTNLHNLYPTEELMLTKQENDNFWISNRTPLKFPLNEPHFAFLRISDAIDKLMDDIMTEQQNASTILEKTTSSNASNRFNENASTTISSSSSLYTMSRRKNESTINKSC</sequence>
<feature type="transmembrane region" description="Helical" evidence="9">
    <location>
        <begin position="106"/>
        <end position="129"/>
    </location>
</feature>
<comment type="subcellular location">
    <subcellularLocation>
        <location evidence="1">Membrane</location>
        <topology evidence="1">Multi-pass membrane protein</topology>
    </subcellularLocation>
</comment>
<dbReference type="PANTHER" id="PTHR11003">
    <property type="entry name" value="POTASSIUM CHANNEL, SUBFAMILY K"/>
    <property type="match status" value="1"/>
</dbReference>
<dbReference type="Proteomes" id="UP001306508">
    <property type="component" value="Unassembled WGS sequence"/>
</dbReference>
<feature type="transmembrane region" description="Helical" evidence="9">
    <location>
        <begin position="48"/>
        <end position="76"/>
    </location>
</feature>
<keyword evidence="12" id="KW-1185">Reference proteome</keyword>
<feature type="transmembrane region" description="Helical" evidence="9">
    <location>
        <begin position="268"/>
        <end position="286"/>
    </location>
</feature>
<feature type="transmembrane region" description="Helical" evidence="9">
    <location>
        <begin position="213"/>
        <end position="232"/>
    </location>
</feature>